<protein>
    <submittedName>
        <fullName evidence="1">Uncharacterized protein</fullName>
    </submittedName>
</protein>
<accession>A0A0F9RPH9</accession>
<dbReference type="AlphaFoldDB" id="A0A0F9RPH9"/>
<evidence type="ECO:0000313" key="1">
    <source>
        <dbReference type="EMBL" id="KKN19203.1"/>
    </source>
</evidence>
<organism evidence="1">
    <name type="scientific">marine sediment metagenome</name>
    <dbReference type="NCBI Taxonomy" id="412755"/>
    <lineage>
        <taxon>unclassified sequences</taxon>
        <taxon>metagenomes</taxon>
        <taxon>ecological metagenomes</taxon>
    </lineage>
</organism>
<sequence length="84" mass="9343">MQEPIVLNLEIQVTEENGIATLQCPEELRITERAATVLHQAMEARGLKLKKWVLTEDQQKDLEGLTNVKVGVEENKVAGDTEGT</sequence>
<reference evidence="1" key="1">
    <citation type="journal article" date="2015" name="Nature">
        <title>Complex archaea that bridge the gap between prokaryotes and eukaryotes.</title>
        <authorList>
            <person name="Spang A."/>
            <person name="Saw J.H."/>
            <person name="Jorgensen S.L."/>
            <person name="Zaremba-Niedzwiedzka K."/>
            <person name="Martijn J."/>
            <person name="Lind A.E."/>
            <person name="van Eijk R."/>
            <person name="Schleper C."/>
            <person name="Guy L."/>
            <person name="Ettema T.J."/>
        </authorList>
    </citation>
    <scope>NUCLEOTIDE SEQUENCE</scope>
</reference>
<dbReference type="EMBL" id="LAZR01003356">
    <property type="protein sequence ID" value="KKN19203.1"/>
    <property type="molecule type" value="Genomic_DNA"/>
</dbReference>
<proteinExistence type="predicted"/>
<gene>
    <name evidence="1" type="ORF">LCGC14_0947990</name>
</gene>
<name>A0A0F9RPH9_9ZZZZ</name>
<comment type="caution">
    <text evidence="1">The sequence shown here is derived from an EMBL/GenBank/DDBJ whole genome shotgun (WGS) entry which is preliminary data.</text>
</comment>